<dbReference type="EMBL" id="NBYX01000002">
    <property type="protein sequence ID" value="ORT88339.1"/>
    <property type="molecule type" value="Genomic_DNA"/>
</dbReference>
<evidence type="ECO:0000256" key="1">
    <source>
        <dbReference type="ARBA" id="ARBA00004241"/>
    </source>
</evidence>
<comment type="subcellular location">
    <subcellularLocation>
        <location evidence="2">Cell outer membrane</location>
    </subcellularLocation>
    <subcellularLocation>
        <location evidence="1">Cell surface</location>
    </subcellularLocation>
</comment>
<organism evidence="9 10">
    <name type="scientific">Burkholderia puraquae</name>
    <dbReference type="NCBI Taxonomy" id="1904757"/>
    <lineage>
        <taxon>Bacteria</taxon>
        <taxon>Pseudomonadati</taxon>
        <taxon>Pseudomonadota</taxon>
        <taxon>Betaproteobacteria</taxon>
        <taxon>Burkholderiales</taxon>
        <taxon>Burkholderiaceae</taxon>
        <taxon>Burkholderia</taxon>
        <taxon>Burkholderia cepacia complex</taxon>
    </lineage>
</organism>
<dbReference type="InterPro" id="IPR045584">
    <property type="entry name" value="Pilin-like"/>
</dbReference>
<name>A0A1X1PN08_9BURK</name>
<keyword evidence="4" id="KW-0812">Transmembrane</keyword>
<dbReference type="AlphaFoldDB" id="A0A1X1PN08"/>
<keyword evidence="6" id="KW-0472">Membrane</keyword>
<evidence type="ECO:0000259" key="8">
    <source>
        <dbReference type="Pfam" id="PF03895"/>
    </source>
</evidence>
<keyword evidence="3" id="KW-1134">Transmembrane beta strand</keyword>
<feature type="domain" description="Trimeric autotransporter adhesin YadA-like C-terminal membrane anchor" evidence="8">
    <location>
        <begin position="29"/>
        <end position="87"/>
    </location>
</feature>
<dbReference type="GO" id="GO:0009279">
    <property type="term" value="C:cell outer membrane"/>
    <property type="evidence" value="ECO:0007669"/>
    <property type="project" value="UniProtKB-SubCell"/>
</dbReference>
<evidence type="ECO:0000256" key="7">
    <source>
        <dbReference type="ARBA" id="ARBA00023237"/>
    </source>
</evidence>
<keyword evidence="5" id="KW-0732">Signal</keyword>
<evidence type="ECO:0000313" key="10">
    <source>
        <dbReference type="Proteomes" id="UP000193146"/>
    </source>
</evidence>
<evidence type="ECO:0000256" key="3">
    <source>
        <dbReference type="ARBA" id="ARBA00022452"/>
    </source>
</evidence>
<sequence length="87" mass="8733">MGGMQGQMNELSRNAYSGIAAATALTMIPGVDPGKTLSFGIGGATFQGYQAVAFGGEARITQNLKMKAGVGLSSGGNTVGVGASYQW</sequence>
<dbReference type="Proteomes" id="UP000193146">
    <property type="component" value="Unassembled WGS sequence"/>
</dbReference>
<evidence type="ECO:0000256" key="4">
    <source>
        <dbReference type="ARBA" id="ARBA00022692"/>
    </source>
</evidence>
<evidence type="ECO:0000256" key="6">
    <source>
        <dbReference type="ARBA" id="ARBA00023136"/>
    </source>
</evidence>
<dbReference type="Pfam" id="PF03895">
    <property type="entry name" value="YadA_anchor"/>
    <property type="match status" value="1"/>
</dbReference>
<evidence type="ECO:0000256" key="5">
    <source>
        <dbReference type="ARBA" id="ARBA00022729"/>
    </source>
</evidence>
<reference evidence="9 10" key="1">
    <citation type="submission" date="2017-04" db="EMBL/GenBank/DDBJ databases">
        <title>Burkholderia puraquae sp. nov., a novel Burkholderia cepacia complex species from hospital setting samples.</title>
        <authorList>
            <person name="Martina P."/>
            <person name="Leguizamon M."/>
            <person name="Prieto C."/>
            <person name="Sousa S."/>
            <person name="Montanaro P."/>
            <person name="Draghi W."/>
            <person name="Staembler M."/>
            <person name="Bettiol M."/>
            <person name="Figoli C."/>
            <person name="Palau J."/>
            <person name="Alvarez F."/>
            <person name="Benetti S."/>
            <person name="Anchat E."/>
            <person name="Vescina C."/>
            <person name="Ferreras J."/>
            <person name="Lasch P."/>
            <person name="Lagares A."/>
            <person name="Zorreguieta A."/>
            <person name="Yantorno O."/>
            <person name="Bosch A."/>
        </authorList>
    </citation>
    <scope>NUCLEOTIDE SEQUENCE [LARGE SCALE GENOMIC DNA]</scope>
    <source>
        <strain evidence="9 10">CAMPA 1040</strain>
    </source>
</reference>
<dbReference type="InterPro" id="IPR005594">
    <property type="entry name" value="YadA_C"/>
</dbReference>
<keyword evidence="10" id="KW-1185">Reference proteome</keyword>
<evidence type="ECO:0000313" key="9">
    <source>
        <dbReference type="EMBL" id="ORT88339.1"/>
    </source>
</evidence>
<comment type="caution">
    <text evidence="9">The sequence shown here is derived from an EMBL/GenBank/DDBJ whole genome shotgun (WGS) entry which is preliminary data.</text>
</comment>
<evidence type="ECO:0000256" key="2">
    <source>
        <dbReference type="ARBA" id="ARBA00004442"/>
    </source>
</evidence>
<accession>A0A1X1PN08</accession>
<protein>
    <recommendedName>
        <fullName evidence="8">Trimeric autotransporter adhesin YadA-like C-terminal membrane anchor domain-containing protein</fullName>
    </recommendedName>
</protein>
<dbReference type="GO" id="GO:0009986">
    <property type="term" value="C:cell surface"/>
    <property type="evidence" value="ECO:0007669"/>
    <property type="project" value="UniProtKB-SubCell"/>
</dbReference>
<dbReference type="Gene3D" id="3.30.1300.30">
    <property type="entry name" value="GSPII I/J protein-like"/>
    <property type="match status" value="1"/>
</dbReference>
<dbReference type="SUPFAM" id="SSF54523">
    <property type="entry name" value="Pili subunits"/>
    <property type="match status" value="1"/>
</dbReference>
<proteinExistence type="predicted"/>
<keyword evidence="7" id="KW-0998">Cell outer membrane</keyword>
<gene>
    <name evidence="9" type="ORF">B7G54_06545</name>
</gene>